<dbReference type="InterPro" id="IPR049303">
    <property type="entry name" value="Glyco_hydro_109_C"/>
</dbReference>
<feature type="domain" description="Glycosyl hydrolase 109 C-terminal" evidence="1">
    <location>
        <begin position="2"/>
        <end position="114"/>
    </location>
</feature>
<reference evidence="2" key="1">
    <citation type="submission" date="2019-08" db="EMBL/GenBank/DDBJ databases">
        <authorList>
            <person name="Kucharzyk K."/>
            <person name="Murdoch R.W."/>
            <person name="Higgins S."/>
            <person name="Loffler F."/>
        </authorList>
    </citation>
    <scope>NUCLEOTIDE SEQUENCE</scope>
</reference>
<dbReference type="Gene3D" id="3.30.360.10">
    <property type="entry name" value="Dihydrodipicolinate Reductase, domain 2"/>
    <property type="match status" value="1"/>
</dbReference>
<dbReference type="EC" id="3.2.1.-" evidence="2"/>
<dbReference type="AlphaFoldDB" id="A0A645AYJ4"/>
<name>A0A645AYJ4_9ZZZZ</name>
<gene>
    <name evidence="2" type="ORF">SDC9_104680</name>
</gene>
<dbReference type="Pfam" id="PF21252">
    <property type="entry name" value="Glyco_hydro_109_C"/>
    <property type="match status" value="1"/>
</dbReference>
<proteinExistence type="predicted"/>
<sequence length="233" mass="26252">MRRNGNLYPTHGLGPVAQIMNINRGNRMEYMVSMSSDDFLMGQYAKELSLKEDYFKQFEGASFRGNMNNSIIKTVKGQTILIQHDITTPRPYSRLHVISGTKAIARKYPLPPRLSIAEDHNNWLSDEKFEEIEAKYNPPIIKKMQDIAKEIGGHGGMDFLMDWRLIDCLRNGLPVDMDVYDAASWSVIGPLSEWSVAHRSAPIDIPDFTNGAWKTNQPHDISLKNGGTTGVIA</sequence>
<evidence type="ECO:0000313" key="2">
    <source>
        <dbReference type="EMBL" id="MPM57856.1"/>
    </source>
</evidence>
<keyword evidence="2" id="KW-0326">Glycosidase</keyword>
<keyword evidence="2" id="KW-0378">Hydrolase</keyword>
<comment type="caution">
    <text evidence="2">The sequence shown here is derived from an EMBL/GenBank/DDBJ whole genome shotgun (WGS) entry which is preliminary data.</text>
</comment>
<organism evidence="2">
    <name type="scientific">bioreactor metagenome</name>
    <dbReference type="NCBI Taxonomy" id="1076179"/>
    <lineage>
        <taxon>unclassified sequences</taxon>
        <taxon>metagenomes</taxon>
        <taxon>ecological metagenomes</taxon>
    </lineage>
</organism>
<accession>A0A645AYJ4</accession>
<evidence type="ECO:0000259" key="1">
    <source>
        <dbReference type="Pfam" id="PF21252"/>
    </source>
</evidence>
<protein>
    <submittedName>
        <fullName evidence="2">Glycosyl hydrolase family 109 protein 1</fullName>
        <ecNumber evidence="2">3.2.1.-</ecNumber>
    </submittedName>
</protein>
<dbReference type="GO" id="GO:0016798">
    <property type="term" value="F:hydrolase activity, acting on glycosyl bonds"/>
    <property type="evidence" value="ECO:0007669"/>
    <property type="project" value="UniProtKB-KW"/>
</dbReference>
<dbReference type="EMBL" id="VSSQ01016481">
    <property type="protein sequence ID" value="MPM57856.1"/>
    <property type="molecule type" value="Genomic_DNA"/>
</dbReference>